<dbReference type="PANTHER" id="PTHR47968">
    <property type="entry name" value="CENTROMERE PROTEIN E"/>
    <property type="match status" value="1"/>
</dbReference>
<dbReference type="InterPro" id="IPR036961">
    <property type="entry name" value="Kinesin_motor_dom_sf"/>
</dbReference>
<reference evidence="11" key="1">
    <citation type="submission" date="2023-07" db="EMBL/GenBank/DDBJ databases">
        <title>Chromosome-level genome assembly of Artemia franciscana.</title>
        <authorList>
            <person name="Jo E."/>
        </authorList>
    </citation>
    <scope>NUCLEOTIDE SEQUENCE</scope>
    <source>
        <tissue evidence="11">Whole body</tissue>
    </source>
</reference>
<comment type="caution">
    <text evidence="8">Lacks conserved residue(s) required for the propagation of feature annotation.</text>
</comment>
<keyword evidence="4" id="KW-0067">ATP-binding</keyword>
<comment type="similarity">
    <text evidence="8">Belongs to the TRAFAC class myosin-kinesin ATPase superfamily. Kinesin family.</text>
</comment>
<organism evidence="11 12">
    <name type="scientific">Artemia franciscana</name>
    <name type="common">Brine shrimp</name>
    <name type="synonym">Artemia sanfranciscana</name>
    <dbReference type="NCBI Taxonomy" id="6661"/>
    <lineage>
        <taxon>Eukaryota</taxon>
        <taxon>Metazoa</taxon>
        <taxon>Ecdysozoa</taxon>
        <taxon>Arthropoda</taxon>
        <taxon>Crustacea</taxon>
        <taxon>Branchiopoda</taxon>
        <taxon>Anostraca</taxon>
        <taxon>Artemiidae</taxon>
        <taxon>Artemia</taxon>
    </lineage>
</organism>
<dbReference type="PRINTS" id="PR00380">
    <property type="entry name" value="KINESINHEAVY"/>
</dbReference>
<comment type="subcellular location">
    <subcellularLocation>
        <location evidence="1">Cytoplasm</location>
        <location evidence="1">Cytoskeleton</location>
    </subcellularLocation>
</comment>
<comment type="caution">
    <text evidence="11">The sequence shown here is derived from an EMBL/GenBank/DDBJ whole genome shotgun (WGS) entry which is preliminary data.</text>
</comment>
<dbReference type="EMBL" id="JAVRJZ010000376">
    <property type="protein sequence ID" value="KAK2702416.1"/>
    <property type="molecule type" value="Genomic_DNA"/>
</dbReference>
<gene>
    <name evidence="11" type="ORF">QYM36_018973</name>
</gene>
<feature type="non-terminal residue" evidence="11">
    <location>
        <position position="369"/>
    </location>
</feature>
<evidence type="ECO:0000256" key="6">
    <source>
        <dbReference type="ARBA" id="ARBA00023175"/>
    </source>
</evidence>
<protein>
    <recommendedName>
        <fullName evidence="10">Kinesin motor domain-containing protein</fullName>
    </recommendedName>
</protein>
<evidence type="ECO:0000313" key="11">
    <source>
        <dbReference type="EMBL" id="KAK2702416.1"/>
    </source>
</evidence>
<proteinExistence type="inferred from homology"/>
<dbReference type="Proteomes" id="UP001187531">
    <property type="component" value="Unassembled WGS sequence"/>
</dbReference>
<evidence type="ECO:0000313" key="12">
    <source>
        <dbReference type="Proteomes" id="UP001187531"/>
    </source>
</evidence>
<evidence type="ECO:0000256" key="4">
    <source>
        <dbReference type="ARBA" id="ARBA00022840"/>
    </source>
</evidence>
<dbReference type="GO" id="GO:0007018">
    <property type="term" value="P:microtubule-based movement"/>
    <property type="evidence" value="ECO:0007669"/>
    <property type="project" value="InterPro"/>
</dbReference>
<dbReference type="GO" id="GO:0003777">
    <property type="term" value="F:microtubule motor activity"/>
    <property type="evidence" value="ECO:0007669"/>
    <property type="project" value="InterPro"/>
</dbReference>
<accession>A0AA88KU22</accession>
<evidence type="ECO:0000259" key="10">
    <source>
        <dbReference type="PROSITE" id="PS50067"/>
    </source>
</evidence>
<keyword evidence="2" id="KW-0493">Microtubule</keyword>
<name>A0AA88KU22_ARTSF</name>
<dbReference type="PANTHER" id="PTHR47968:SF13">
    <property type="entry name" value="KINESIN-LIKE PROTEIN KIF19 ISOFORM X1"/>
    <property type="match status" value="1"/>
</dbReference>
<evidence type="ECO:0000256" key="5">
    <source>
        <dbReference type="ARBA" id="ARBA00023054"/>
    </source>
</evidence>
<keyword evidence="3" id="KW-0547">Nucleotide-binding</keyword>
<dbReference type="InterPro" id="IPR001752">
    <property type="entry name" value="Kinesin_motor_dom"/>
</dbReference>
<evidence type="ECO:0000256" key="1">
    <source>
        <dbReference type="ARBA" id="ARBA00004245"/>
    </source>
</evidence>
<keyword evidence="7" id="KW-0963">Cytoplasm</keyword>
<keyword evidence="12" id="KW-1185">Reference proteome</keyword>
<dbReference type="GO" id="GO:0005874">
    <property type="term" value="C:microtubule"/>
    <property type="evidence" value="ECO:0007669"/>
    <property type="project" value="UniProtKB-KW"/>
</dbReference>
<evidence type="ECO:0000256" key="7">
    <source>
        <dbReference type="ARBA" id="ARBA00023212"/>
    </source>
</evidence>
<dbReference type="GO" id="GO:0005524">
    <property type="term" value="F:ATP binding"/>
    <property type="evidence" value="ECO:0007669"/>
    <property type="project" value="UniProtKB-KW"/>
</dbReference>
<evidence type="ECO:0000256" key="2">
    <source>
        <dbReference type="ARBA" id="ARBA00022701"/>
    </source>
</evidence>
<keyword evidence="5" id="KW-0175">Coiled coil</keyword>
<keyword evidence="7" id="KW-0206">Cytoskeleton</keyword>
<dbReference type="InterPro" id="IPR027417">
    <property type="entry name" value="P-loop_NTPase"/>
</dbReference>
<evidence type="ECO:0000256" key="9">
    <source>
        <dbReference type="SAM" id="MobiDB-lite"/>
    </source>
</evidence>
<keyword evidence="6" id="KW-0505">Motor protein</keyword>
<evidence type="ECO:0000256" key="8">
    <source>
        <dbReference type="PROSITE-ProRule" id="PRU00283"/>
    </source>
</evidence>
<evidence type="ECO:0000256" key="3">
    <source>
        <dbReference type="ARBA" id="ARBA00022741"/>
    </source>
</evidence>
<sequence length="369" mass="41614">VFVEKKGTDKYFSKLSLTDLAGSESGSAKEASSARFDEERRNITKSLLALGDCISALAEGQERIPYRDSKLTRILKDGLGGNCQTVMIAAVSPTLKHYDATYNTLLYADRVKKIKITLVKKLPSPTDIKISKLEEEKASLRAFNDELIKKLEKIQSGEVNPTKSVPKEEKEVTTEEEIETCKDSDDSDSDVKVIYQSEDIKRHERKNGQCMLLQPSELGNSWYNSEFQDLRRHKSMSSLGHSSSINRPLLSSHSEVFQNHRSSLLYVTLPEVVHIRTTLIRAEMEKNLDPCIYQEILEGKAEIVDLIFFSGVANYMSLDFGKLRIVDQSKIGSSFALQLKGEDPNKQTTWLGCLQFKSHLCWRHAATCP</sequence>
<dbReference type="AlphaFoldDB" id="A0AA88KU22"/>
<feature type="domain" description="Kinesin motor" evidence="10">
    <location>
        <begin position="1"/>
        <end position="114"/>
    </location>
</feature>
<dbReference type="SMART" id="SM00129">
    <property type="entry name" value="KISc"/>
    <property type="match status" value="1"/>
</dbReference>
<feature type="compositionally biased region" description="Basic and acidic residues" evidence="9">
    <location>
        <begin position="165"/>
        <end position="184"/>
    </location>
</feature>
<dbReference type="PROSITE" id="PS50067">
    <property type="entry name" value="KINESIN_MOTOR_2"/>
    <property type="match status" value="1"/>
</dbReference>
<dbReference type="GO" id="GO:0008017">
    <property type="term" value="F:microtubule binding"/>
    <property type="evidence" value="ECO:0007669"/>
    <property type="project" value="InterPro"/>
</dbReference>
<dbReference type="InterPro" id="IPR027640">
    <property type="entry name" value="Kinesin-like_fam"/>
</dbReference>
<dbReference type="SUPFAM" id="SSF52540">
    <property type="entry name" value="P-loop containing nucleoside triphosphate hydrolases"/>
    <property type="match status" value="1"/>
</dbReference>
<feature type="region of interest" description="Disordered" evidence="9">
    <location>
        <begin position="159"/>
        <end position="186"/>
    </location>
</feature>
<dbReference type="Gene3D" id="3.40.850.10">
    <property type="entry name" value="Kinesin motor domain"/>
    <property type="match status" value="1"/>
</dbReference>
<dbReference type="Pfam" id="PF00225">
    <property type="entry name" value="Kinesin"/>
    <property type="match status" value="1"/>
</dbReference>